<dbReference type="STRING" id="1123281.SAMN02745180_02509"/>
<accession>A0A1M5YWC7</accession>
<feature type="binding site" evidence="7">
    <location>
        <position position="96"/>
    </location>
    <ligand>
        <name>a divalent metal cation</name>
        <dbReference type="ChEBI" id="CHEBI:60240"/>
    </ligand>
</feature>
<dbReference type="OrthoDB" id="9780815at2"/>
<feature type="binding site" evidence="7">
    <location>
        <position position="39"/>
    </location>
    <ligand>
        <name>a divalent metal cation</name>
        <dbReference type="ChEBI" id="CHEBI:60240"/>
    </ligand>
</feature>
<gene>
    <name evidence="7" type="primary">surE</name>
    <name evidence="9" type="ORF">SAMN02745180_02509</name>
</gene>
<evidence type="ECO:0000259" key="8">
    <source>
        <dbReference type="Pfam" id="PF01975"/>
    </source>
</evidence>
<dbReference type="NCBIfam" id="TIGR00087">
    <property type="entry name" value="surE"/>
    <property type="match status" value="1"/>
</dbReference>
<protein>
    <recommendedName>
        <fullName evidence="7">5'-nucleotidase SurE</fullName>
        <ecNumber evidence="7">3.1.3.5</ecNumber>
    </recommendedName>
    <alternativeName>
        <fullName evidence="7">Nucleoside 5'-monophosphate phosphohydrolase</fullName>
    </alternativeName>
</protein>
<evidence type="ECO:0000256" key="3">
    <source>
        <dbReference type="ARBA" id="ARBA00022490"/>
    </source>
</evidence>
<dbReference type="InterPro" id="IPR036523">
    <property type="entry name" value="SurE-like_sf"/>
</dbReference>
<evidence type="ECO:0000256" key="7">
    <source>
        <dbReference type="HAMAP-Rule" id="MF_00060"/>
    </source>
</evidence>
<evidence type="ECO:0000256" key="1">
    <source>
        <dbReference type="ARBA" id="ARBA00000815"/>
    </source>
</evidence>
<dbReference type="GO" id="GO:0046872">
    <property type="term" value="F:metal ion binding"/>
    <property type="evidence" value="ECO:0007669"/>
    <property type="project" value="UniProtKB-UniRule"/>
</dbReference>
<dbReference type="GO" id="GO:0004309">
    <property type="term" value="F:exopolyphosphatase activity"/>
    <property type="evidence" value="ECO:0007669"/>
    <property type="project" value="TreeGrafter"/>
</dbReference>
<comment type="function">
    <text evidence="7">Nucleotidase that shows phosphatase activity on nucleoside 5'-monophosphates.</text>
</comment>
<evidence type="ECO:0000256" key="2">
    <source>
        <dbReference type="ARBA" id="ARBA00011062"/>
    </source>
</evidence>
<dbReference type="InterPro" id="IPR002828">
    <property type="entry name" value="SurE-like_Pase/nucleotidase"/>
</dbReference>
<comment type="cofactor">
    <cofactor evidence="7">
        <name>a divalent metal cation</name>
        <dbReference type="ChEBI" id="CHEBI:60240"/>
    </cofactor>
    <text evidence="7">Binds 1 divalent metal cation per subunit.</text>
</comment>
<name>A0A1M5YWC7_9FIRM</name>
<sequence>MRLLLVNDDGINAEGIQTLARYLEKDHHVTIVAPDNQMSATSHSITLTKPIIVKKKNLQGIKSEAYSVSGTPADCVRVALDKILEEPVDLVVSGINMGTNLGMDILYSGTVSAAIEANIYDIPSIAVSAEMNDGKACYEIGAKYLKYILQTVNDRFLNSKTVLNINTPCVDERNIKGIKVCRIGGMIYDYYFMEEGNEEEMSLVVSGRRKDELEKGTDRYYLKKGYVTVTPLQYDFTNFKLIEEVESWLKKS</sequence>
<comment type="similarity">
    <text evidence="2 7">Belongs to the SurE nucleotidase family.</text>
</comment>
<feature type="binding site" evidence="7">
    <location>
        <position position="9"/>
    </location>
    <ligand>
        <name>a divalent metal cation</name>
        <dbReference type="ChEBI" id="CHEBI:60240"/>
    </ligand>
</feature>
<reference evidence="9 10" key="1">
    <citation type="submission" date="2016-11" db="EMBL/GenBank/DDBJ databases">
        <authorList>
            <person name="Jaros S."/>
            <person name="Januszkiewicz K."/>
            <person name="Wedrychowicz H."/>
        </authorList>
    </citation>
    <scope>NUCLEOTIDE SEQUENCE [LARGE SCALE GENOMIC DNA]</scope>
    <source>
        <strain evidence="9 10">DSM 13106</strain>
    </source>
</reference>
<dbReference type="Pfam" id="PF01975">
    <property type="entry name" value="SurE"/>
    <property type="match status" value="1"/>
</dbReference>
<dbReference type="SUPFAM" id="SSF64167">
    <property type="entry name" value="SurE-like"/>
    <property type="match status" value="1"/>
</dbReference>
<keyword evidence="5 7" id="KW-0547">Nucleotide-binding</keyword>
<dbReference type="PANTHER" id="PTHR30457">
    <property type="entry name" value="5'-NUCLEOTIDASE SURE"/>
    <property type="match status" value="1"/>
</dbReference>
<keyword evidence="4 7" id="KW-0479">Metal-binding</keyword>
<feature type="domain" description="Survival protein SurE-like phosphatase/nucleotidase" evidence="8">
    <location>
        <begin position="4"/>
        <end position="185"/>
    </location>
</feature>
<evidence type="ECO:0000313" key="10">
    <source>
        <dbReference type="Proteomes" id="UP000184389"/>
    </source>
</evidence>
<dbReference type="HAMAP" id="MF_00060">
    <property type="entry name" value="SurE"/>
    <property type="match status" value="1"/>
</dbReference>
<keyword evidence="10" id="KW-1185">Reference proteome</keyword>
<dbReference type="AlphaFoldDB" id="A0A1M5YWC7"/>
<organism evidence="9 10">
    <name type="scientific">Sporanaerobacter acetigenes DSM 13106</name>
    <dbReference type="NCBI Taxonomy" id="1123281"/>
    <lineage>
        <taxon>Bacteria</taxon>
        <taxon>Bacillati</taxon>
        <taxon>Bacillota</taxon>
        <taxon>Tissierellia</taxon>
        <taxon>Tissierellales</taxon>
        <taxon>Sporanaerobacteraceae</taxon>
        <taxon>Sporanaerobacter</taxon>
    </lineage>
</organism>
<dbReference type="PANTHER" id="PTHR30457:SF12">
    <property type="entry name" value="5'_3'-NUCLEOTIDASE SURE"/>
    <property type="match status" value="1"/>
</dbReference>
<dbReference type="GO" id="GO:0005737">
    <property type="term" value="C:cytoplasm"/>
    <property type="evidence" value="ECO:0007669"/>
    <property type="project" value="UniProtKB-SubCell"/>
</dbReference>
<dbReference type="NCBIfam" id="NF010543">
    <property type="entry name" value="PRK13933.1"/>
    <property type="match status" value="1"/>
</dbReference>
<dbReference type="GO" id="GO:0000166">
    <property type="term" value="F:nucleotide binding"/>
    <property type="evidence" value="ECO:0007669"/>
    <property type="project" value="UniProtKB-KW"/>
</dbReference>
<evidence type="ECO:0000256" key="6">
    <source>
        <dbReference type="ARBA" id="ARBA00022801"/>
    </source>
</evidence>
<evidence type="ECO:0000313" key="9">
    <source>
        <dbReference type="EMBL" id="SHI16299.1"/>
    </source>
</evidence>
<evidence type="ECO:0000256" key="4">
    <source>
        <dbReference type="ARBA" id="ARBA00022723"/>
    </source>
</evidence>
<feature type="binding site" evidence="7">
    <location>
        <position position="8"/>
    </location>
    <ligand>
        <name>a divalent metal cation</name>
        <dbReference type="ChEBI" id="CHEBI:60240"/>
    </ligand>
</feature>
<proteinExistence type="inferred from homology"/>
<dbReference type="InterPro" id="IPR030048">
    <property type="entry name" value="SurE"/>
</dbReference>
<comment type="catalytic activity">
    <reaction evidence="1 7">
        <text>a ribonucleoside 5'-phosphate + H2O = a ribonucleoside + phosphate</text>
        <dbReference type="Rhea" id="RHEA:12484"/>
        <dbReference type="ChEBI" id="CHEBI:15377"/>
        <dbReference type="ChEBI" id="CHEBI:18254"/>
        <dbReference type="ChEBI" id="CHEBI:43474"/>
        <dbReference type="ChEBI" id="CHEBI:58043"/>
        <dbReference type="EC" id="3.1.3.5"/>
    </reaction>
</comment>
<dbReference type="RefSeq" id="WP_072745134.1">
    <property type="nucleotide sequence ID" value="NZ_FQXR01000016.1"/>
</dbReference>
<keyword evidence="6 7" id="KW-0378">Hydrolase</keyword>
<comment type="subcellular location">
    <subcellularLocation>
        <location evidence="7">Cytoplasm</location>
    </subcellularLocation>
</comment>
<dbReference type="Gene3D" id="3.40.1210.10">
    <property type="entry name" value="Survival protein SurE-like phosphatase/nucleotidase"/>
    <property type="match status" value="1"/>
</dbReference>
<dbReference type="Proteomes" id="UP000184389">
    <property type="component" value="Unassembled WGS sequence"/>
</dbReference>
<evidence type="ECO:0000256" key="5">
    <source>
        <dbReference type="ARBA" id="ARBA00022741"/>
    </source>
</evidence>
<dbReference type="EMBL" id="FQXR01000016">
    <property type="protein sequence ID" value="SHI16299.1"/>
    <property type="molecule type" value="Genomic_DNA"/>
</dbReference>
<dbReference type="GO" id="GO:0008254">
    <property type="term" value="F:3'-nucleotidase activity"/>
    <property type="evidence" value="ECO:0007669"/>
    <property type="project" value="TreeGrafter"/>
</dbReference>
<dbReference type="GO" id="GO:0008253">
    <property type="term" value="F:5'-nucleotidase activity"/>
    <property type="evidence" value="ECO:0007669"/>
    <property type="project" value="UniProtKB-UniRule"/>
</dbReference>
<dbReference type="EC" id="3.1.3.5" evidence="7"/>
<keyword evidence="3 7" id="KW-0963">Cytoplasm</keyword>